<protein>
    <recommendedName>
        <fullName evidence="4">Endonuclease/exonuclease/phosphatase domain-containing protein</fullName>
    </recommendedName>
</protein>
<keyword evidence="3" id="KW-1185">Reference proteome</keyword>
<dbReference type="Gene3D" id="3.60.10.10">
    <property type="entry name" value="Endonuclease/exonuclease/phosphatase"/>
    <property type="match status" value="1"/>
</dbReference>
<dbReference type="AlphaFoldDB" id="A0A1V9YU46"/>
<gene>
    <name evidence="2" type="ORF">ACHHYP_20263</name>
</gene>
<evidence type="ECO:0000256" key="1">
    <source>
        <dbReference type="SAM" id="MobiDB-lite"/>
    </source>
</evidence>
<dbReference type="Proteomes" id="UP000243579">
    <property type="component" value="Unassembled WGS sequence"/>
</dbReference>
<name>A0A1V9YU46_ACHHY</name>
<reference evidence="2 3" key="1">
    <citation type="journal article" date="2014" name="Genome Biol. Evol.">
        <title>The secreted proteins of Achlya hypogyna and Thraustotheca clavata identify the ancestral oomycete secretome and reveal gene acquisitions by horizontal gene transfer.</title>
        <authorList>
            <person name="Misner I."/>
            <person name="Blouin N."/>
            <person name="Leonard G."/>
            <person name="Richards T.A."/>
            <person name="Lane C.E."/>
        </authorList>
    </citation>
    <scope>NUCLEOTIDE SEQUENCE [LARGE SCALE GENOMIC DNA]</scope>
    <source>
        <strain evidence="2 3">ATCC 48635</strain>
    </source>
</reference>
<organism evidence="2 3">
    <name type="scientific">Achlya hypogyna</name>
    <name type="common">Oomycete</name>
    <name type="synonym">Protoachlya hypogyna</name>
    <dbReference type="NCBI Taxonomy" id="1202772"/>
    <lineage>
        <taxon>Eukaryota</taxon>
        <taxon>Sar</taxon>
        <taxon>Stramenopiles</taxon>
        <taxon>Oomycota</taxon>
        <taxon>Saprolegniomycetes</taxon>
        <taxon>Saprolegniales</taxon>
        <taxon>Achlyaceae</taxon>
        <taxon>Achlya</taxon>
    </lineage>
</organism>
<dbReference type="InterPro" id="IPR036691">
    <property type="entry name" value="Endo/exonu/phosph_ase_sf"/>
</dbReference>
<evidence type="ECO:0000313" key="2">
    <source>
        <dbReference type="EMBL" id="OQR89282.1"/>
    </source>
</evidence>
<proteinExistence type="predicted"/>
<dbReference type="EMBL" id="JNBR01000866">
    <property type="protein sequence ID" value="OQR89282.1"/>
    <property type="molecule type" value="Genomic_DNA"/>
</dbReference>
<dbReference type="OrthoDB" id="164026at2759"/>
<dbReference type="SUPFAM" id="SSF56219">
    <property type="entry name" value="DNase I-like"/>
    <property type="match status" value="1"/>
</dbReference>
<comment type="caution">
    <text evidence="2">The sequence shown here is derived from an EMBL/GenBank/DDBJ whole genome shotgun (WGS) entry which is preliminary data.</text>
</comment>
<evidence type="ECO:0000313" key="3">
    <source>
        <dbReference type="Proteomes" id="UP000243579"/>
    </source>
</evidence>
<feature type="region of interest" description="Disordered" evidence="1">
    <location>
        <begin position="232"/>
        <end position="252"/>
    </location>
</feature>
<sequence length="450" mass="49697">MATNQDNALEALSRNVEPQQGINDPGHIVQAIAIQDGAPFYRPTSKPISTDNPFALLDDADDTVDDDEMDGTFLASLRFRDTVASAKPSSKRRKTTEANTELKRESDVLLAALQANQGLSHAAAAVNKSHELCSKVLRRDDSMVQTLGAARALQRLAAINAPEIPEHEYLDALEAQLETSDPIAVLEGCVPNIQDRHILVAIADFDLLLKLQGPRFYDNNARMTWLTKNNLTRRKSQRRHADAPTKLPPHSIVSLNNNNNITQKVAYRFTRKLASPTLILKTPPLVFGPKSPTPLAIGYVNRLAFPRPHLGSQVGMLATTIHPTSSLCDLVVIDDYQASVLNHRYLLVRGRLADRGVFLHNVYAPAEASERPAFFDALPRDFGANDLHLVGGDFNVTLDDAIDTLVPSSDKRRGRHELRRWLAALDVIDIYRHVHPAHRSFTSPTITGGL</sequence>
<accession>A0A1V9YU46</accession>
<evidence type="ECO:0008006" key="4">
    <source>
        <dbReference type="Google" id="ProtNLM"/>
    </source>
</evidence>